<protein>
    <submittedName>
        <fullName evidence="2">Uncharacterized protein</fullName>
    </submittedName>
</protein>
<proteinExistence type="predicted"/>
<sequence length="187" mass="20171">MQKPPLHHPCAASLRCHLPPHLTPPCTAAPPPSSTVPLPHLSSLPTRSSPQVVSREATPGDDPNPRIRQLIFISPAAAAVGVGGGGRTRLPKAGGGGGAPMYPPSHGGGVFQGRRRWTAGLVVVAFGYITMDMAGDEGVWRHAAGKGRQRPSPSLLDLHRPGWRRKMDRGSQSWRRCGRRPFRLSWW</sequence>
<accession>A0AAD8SCQ8</accession>
<evidence type="ECO:0000256" key="1">
    <source>
        <dbReference type="SAM" id="MobiDB-lite"/>
    </source>
</evidence>
<dbReference type="Proteomes" id="UP001231189">
    <property type="component" value="Unassembled WGS sequence"/>
</dbReference>
<name>A0AAD8SCQ8_LOLMU</name>
<evidence type="ECO:0000313" key="2">
    <source>
        <dbReference type="EMBL" id="KAK1649702.1"/>
    </source>
</evidence>
<organism evidence="2 3">
    <name type="scientific">Lolium multiflorum</name>
    <name type="common">Italian ryegrass</name>
    <name type="synonym">Lolium perenne subsp. multiflorum</name>
    <dbReference type="NCBI Taxonomy" id="4521"/>
    <lineage>
        <taxon>Eukaryota</taxon>
        <taxon>Viridiplantae</taxon>
        <taxon>Streptophyta</taxon>
        <taxon>Embryophyta</taxon>
        <taxon>Tracheophyta</taxon>
        <taxon>Spermatophyta</taxon>
        <taxon>Magnoliopsida</taxon>
        <taxon>Liliopsida</taxon>
        <taxon>Poales</taxon>
        <taxon>Poaceae</taxon>
        <taxon>BOP clade</taxon>
        <taxon>Pooideae</taxon>
        <taxon>Poodae</taxon>
        <taxon>Poeae</taxon>
        <taxon>Poeae Chloroplast Group 2 (Poeae type)</taxon>
        <taxon>Loliodinae</taxon>
        <taxon>Loliinae</taxon>
        <taxon>Lolium</taxon>
    </lineage>
</organism>
<dbReference type="AlphaFoldDB" id="A0AAD8SCQ8"/>
<feature type="compositionally biased region" description="Low complexity" evidence="1">
    <location>
        <begin position="35"/>
        <end position="46"/>
    </location>
</feature>
<reference evidence="2" key="1">
    <citation type="submission" date="2023-07" db="EMBL/GenBank/DDBJ databases">
        <title>A chromosome-level genome assembly of Lolium multiflorum.</title>
        <authorList>
            <person name="Chen Y."/>
            <person name="Copetti D."/>
            <person name="Kolliker R."/>
            <person name="Studer B."/>
        </authorList>
    </citation>
    <scope>NUCLEOTIDE SEQUENCE</scope>
    <source>
        <strain evidence="2">02402/16</strain>
        <tissue evidence="2">Leaf</tissue>
    </source>
</reference>
<feature type="region of interest" description="Disordered" evidence="1">
    <location>
        <begin position="27"/>
        <end position="66"/>
    </location>
</feature>
<dbReference type="EMBL" id="JAUUTY010000004">
    <property type="protein sequence ID" value="KAK1649702.1"/>
    <property type="molecule type" value="Genomic_DNA"/>
</dbReference>
<gene>
    <name evidence="2" type="ORF">QYE76_067507</name>
</gene>
<keyword evidence="3" id="KW-1185">Reference proteome</keyword>
<comment type="caution">
    <text evidence="2">The sequence shown here is derived from an EMBL/GenBank/DDBJ whole genome shotgun (WGS) entry which is preliminary data.</text>
</comment>
<evidence type="ECO:0000313" key="3">
    <source>
        <dbReference type="Proteomes" id="UP001231189"/>
    </source>
</evidence>